<reference evidence="2 3" key="1">
    <citation type="journal article" date="2018" name="BMC Genomics">
        <title>Genomic evidence for intraspecific hybridization in a clonal and extremely halotolerant yeast.</title>
        <authorList>
            <person name="Gostincar C."/>
            <person name="Stajich J.E."/>
            <person name="Zupancic J."/>
            <person name="Zalar P."/>
            <person name="Gunde-Cimerman N."/>
        </authorList>
    </citation>
    <scope>NUCLEOTIDE SEQUENCE [LARGE SCALE GENOMIC DNA]</scope>
    <source>
        <strain evidence="2 3">EXF-10513</strain>
    </source>
</reference>
<protein>
    <recommendedName>
        <fullName evidence="1">DUF7730 domain-containing protein</fullName>
    </recommendedName>
</protein>
<organism evidence="2 3">
    <name type="scientific">Hortaea werneckii</name>
    <name type="common">Black yeast</name>
    <name type="synonym">Cladosporium werneckii</name>
    <dbReference type="NCBI Taxonomy" id="91943"/>
    <lineage>
        <taxon>Eukaryota</taxon>
        <taxon>Fungi</taxon>
        <taxon>Dikarya</taxon>
        <taxon>Ascomycota</taxon>
        <taxon>Pezizomycotina</taxon>
        <taxon>Dothideomycetes</taxon>
        <taxon>Dothideomycetidae</taxon>
        <taxon>Mycosphaerellales</taxon>
        <taxon>Teratosphaeriaceae</taxon>
        <taxon>Hortaea</taxon>
    </lineage>
</organism>
<evidence type="ECO:0000313" key="3">
    <source>
        <dbReference type="Proteomes" id="UP000269539"/>
    </source>
</evidence>
<dbReference type="Pfam" id="PF24864">
    <property type="entry name" value="DUF7730"/>
    <property type="match status" value="1"/>
</dbReference>
<feature type="domain" description="DUF7730" evidence="1">
    <location>
        <begin position="15"/>
        <end position="147"/>
    </location>
</feature>
<evidence type="ECO:0000313" key="2">
    <source>
        <dbReference type="EMBL" id="RMY65521.1"/>
    </source>
</evidence>
<dbReference type="AlphaFoldDB" id="A0A3M7DMC7"/>
<gene>
    <name evidence="2" type="ORF">D0864_12067</name>
</gene>
<comment type="caution">
    <text evidence="2">The sequence shown here is derived from an EMBL/GenBank/DDBJ whole genome shotgun (WGS) entry which is preliminary data.</text>
</comment>
<dbReference type="EMBL" id="QWIO01001852">
    <property type="protein sequence ID" value="RMY65521.1"/>
    <property type="molecule type" value="Genomic_DNA"/>
</dbReference>
<dbReference type="PANTHER" id="PTHR38790:SF4">
    <property type="entry name" value="2EXR DOMAIN-CONTAINING PROTEIN"/>
    <property type="match status" value="1"/>
</dbReference>
<name>A0A3M7DMC7_HORWE</name>
<accession>A0A3M7DMC7</accession>
<dbReference type="InterPro" id="IPR056632">
    <property type="entry name" value="DUF7730"/>
</dbReference>
<evidence type="ECO:0000259" key="1">
    <source>
        <dbReference type="Pfam" id="PF24864"/>
    </source>
</evidence>
<dbReference type="PANTHER" id="PTHR38790">
    <property type="entry name" value="2EXR DOMAIN-CONTAINING PROTEIN-RELATED"/>
    <property type="match status" value="1"/>
</dbReference>
<dbReference type="Proteomes" id="UP000269539">
    <property type="component" value="Unassembled WGS sequence"/>
</dbReference>
<sequence>MAQPNSQQAPAGFRFLDLPPELRLNIYDLALGGRTLHVGDPCSADGSQRIRPCKALKHDDAVRSQDVKDLHDLFVYRHLKCKASEDDNGAFGHHGLALLSVCRQIYNEAASIPFSENTFSFSSPTQMQRLVASLTQEQQNAISNVTLLSTGGARDWVKDPETKEPPPNGLMFPGLKNLALYLELCPLDLGGGLRRRGSVPPSYAGNLGNAAQQDLHHVPNLERAFAGIVCLKSATLNRLDVRVVDTSEMKNYRHQQLRPLDAEMVEGWRQGLRRTMLAAASPLHMVVDKVPRQHVLSQVRGAADLPQTALLAARAGERTIHRELGGRVEEGQGIARFETAGARDSDLACAAFGVLTRGIRGVDVQFDGRRTGVVHAEEGALGFSMGGRGGLDRAPVWGGERVMGGDVAEVFAGVQVDFGMQGEAGGTVAVFGFVLEAVDG</sequence>
<proteinExistence type="predicted"/>